<dbReference type="EMBL" id="NAEP01000023">
    <property type="protein sequence ID" value="PDQ36029.1"/>
    <property type="molecule type" value="Genomic_DNA"/>
</dbReference>
<dbReference type="InterPro" id="IPR010982">
    <property type="entry name" value="Lambda_DNA-bd_dom_sf"/>
</dbReference>
<protein>
    <recommendedName>
        <fullName evidence="3">HTH cro/C1-type domain-containing protein</fullName>
    </recommendedName>
</protein>
<dbReference type="AlphaFoldDB" id="A0A2A6FTH8"/>
<name>A0A2A6FTH8_9MICO</name>
<gene>
    <name evidence="1" type="ORF">B5766_02490</name>
</gene>
<dbReference type="Proteomes" id="UP000219994">
    <property type="component" value="Unassembled WGS sequence"/>
</dbReference>
<proteinExistence type="predicted"/>
<sequence length="81" mass="8862">MNMHNARWTSLAVADVLHSSGRTIRSVAEETEIPYSTLRRKLASESAFTLSELYLLAGCLGVTPSRFLRPDSRAPVDAGGR</sequence>
<dbReference type="SUPFAM" id="SSF47413">
    <property type="entry name" value="lambda repressor-like DNA-binding domains"/>
    <property type="match status" value="1"/>
</dbReference>
<comment type="caution">
    <text evidence="1">The sequence shown here is derived from an EMBL/GenBank/DDBJ whole genome shotgun (WGS) entry which is preliminary data.</text>
</comment>
<evidence type="ECO:0000313" key="1">
    <source>
        <dbReference type="EMBL" id="PDQ36029.1"/>
    </source>
</evidence>
<dbReference type="GO" id="GO:0003677">
    <property type="term" value="F:DNA binding"/>
    <property type="evidence" value="ECO:0007669"/>
    <property type="project" value="InterPro"/>
</dbReference>
<accession>A0A2A6FTH8</accession>
<reference evidence="2" key="1">
    <citation type="submission" date="2017-03" db="EMBL/GenBank/DDBJ databases">
        <authorList>
            <person name="Lund M.B."/>
        </authorList>
    </citation>
    <scope>NUCLEOTIDE SEQUENCE [LARGE SCALE GENOMIC DNA]</scope>
</reference>
<organism evidence="1 2">
    <name type="scientific">Candidatus Lumbricidiphila eiseniae</name>
    <dbReference type="NCBI Taxonomy" id="1969409"/>
    <lineage>
        <taxon>Bacteria</taxon>
        <taxon>Bacillati</taxon>
        <taxon>Actinomycetota</taxon>
        <taxon>Actinomycetes</taxon>
        <taxon>Micrococcales</taxon>
        <taxon>Microbacteriaceae</taxon>
        <taxon>Candidatus Lumbricidiphila</taxon>
    </lineage>
</organism>
<evidence type="ECO:0000313" key="2">
    <source>
        <dbReference type="Proteomes" id="UP000219994"/>
    </source>
</evidence>
<evidence type="ECO:0008006" key="3">
    <source>
        <dbReference type="Google" id="ProtNLM"/>
    </source>
</evidence>